<sequence>MSDLWVFDNDGTLYNDGAAYQQFVSLLLAYIPTLEEIDRATREELNSVLKLKVGITARLFALHQAHGLDFDKTVAATFLKIDLDECGISRPDTERYRVLLSIVAEKVVFTNNASAHALRVLRYVGLADFFTNIIGVQETGGLSKPNPAAFQFVQEMFPVRNRIFFCDDKREFLDAAIPFGWRTIWYQPGFEGDPASVPHRIIRSFSELIDIAGNS</sequence>
<dbReference type="STRING" id="1817841.A3B10_03745"/>
<dbReference type="SFLD" id="SFLDG01129">
    <property type="entry name" value="C1.5:_HAD__Beta-PGM__Phosphata"/>
    <property type="match status" value="1"/>
</dbReference>
<gene>
    <name evidence="1" type="ORF">A3B10_03745</name>
</gene>
<dbReference type="AlphaFoldDB" id="A0A1F5PYE5"/>
<dbReference type="PANTHER" id="PTHR43434:SF1">
    <property type="entry name" value="PHOSPHOGLYCOLATE PHOSPHATASE"/>
    <property type="match status" value="1"/>
</dbReference>
<dbReference type="SUPFAM" id="SSF56784">
    <property type="entry name" value="HAD-like"/>
    <property type="match status" value="1"/>
</dbReference>
<accession>A0A1F5PYE5</accession>
<reference evidence="1 2" key="1">
    <citation type="journal article" date="2016" name="Nat. Commun.">
        <title>Thousands of microbial genomes shed light on interconnected biogeochemical processes in an aquifer system.</title>
        <authorList>
            <person name="Anantharaman K."/>
            <person name="Brown C.T."/>
            <person name="Hug L.A."/>
            <person name="Sharon I."/>
            <person name="Castelle C.J."/>
            <person name="Probst A.J."/>
            <person name="Thomas B.C."/>
            <person name="Singh A."/>
            <person name="Wilkins M.J."/>
            <person name="Karaoz U."/>
            <person name="Brodie E.L."/>
            <person name="Williams K.H."/>
            <person name="Hubbard S.S."/>
            <person name="Banfield J.F."/>
        </authorList>
    </citation>
    <scope>NUCLEOTIDE SEQUENCE [LARGE SCALE GENOMIC DNA]</scope>
</reference>
<dbReference type="InterPro" id="IPR023214">
    <property type="entry name" value="HAD_sf"/>
</dbReference>
<organism evidence="1 2">
    <name type="scientific">Candidatus Doudnabacteria bacterium RIFCSPLOWO2_01_FULL_44_21</name>
    <dbReference type="NCBI Taxonomy" id="1817841"/>
    <lineage>
        <taxon>Bacteria</taxon>
        <taxon>Candidatus Doudnaibacteriota</taxon>
    </lineage>
</organism>
<dbReference type="EMBL" id="MFFB01000007">
    <property type="protein sequence ID" value="OGE94874.1"/>
    <property type="molecule type" value="Genomic_DNA"/>
</dbReference>
<dbReference type="Pfam" id="PF00702">
    <property type="entry name" value="Hydrolase"/>
    <property type="match status" value="1"/>
</dbReference>
<evidence type="ECO:0000313" key="2">
    <source>
        <dbReference type="Proteomes" id="UP000177281"/>
    </source>
</evidence>
<protein>
    <recommendedName>
        <fullName evidence="3">Pyrimidine 5'-nucleotidase</fullName>
    </recommendedName>
</protein>
<dbReference type="GO" id="GO:0006281">
    <property type="term" value="P:DNA repair"/>
    <property type="evidence" value="ECO:0007669"/>
    <property type="project" value="TreeGrafter"/>
</dbReference>
<dbReference type="GO" id="GO:0008967">
    <property type="term" value="F:phosphoglycolate phosphatase activity"/>
    <property type="evidence" value="ECO:0007669"/>
    <property type="project" value="TreeGrafter"/>
</dbReference>
<evidence type="ECO:0000313" key="1">
    <source>
        <dbReference type="EMBL" id="OGE94874.1"/>
    </source>
</evidence>
<dbReference type="Proteomes" id="UP000177281">
    <property type="component" value="Unassembled WGS sequence"/>
</dbReference>
<dbReference type="InterPro" id="IPR036412">
    <property type="entry name" value="HAD-like_sf"/>
</dbReference>
<comment type="caution">
    <text evidence="1">The sequence shown here is derived from an EMBL/GenBank/DDBJ whole genome shotgun (WGS) entry which is preliminary data.</text>
</comment>
<dbReference type="InterPro" id="IPR050155">
    <property type="entry name" value="HAD-like_hydrolase_sf"/>
</dbReference>
<dbReference type="Gene3D" id="3.40.50.1000">
    <property type="entry name" value="HAD superfamily/HAD-like"/>
    <property type="match status" value="1"/>
</dbReference>
<evidence type="ECO:0008006" key="3">
    <source>
        <dbReference type="Google" id="ProtNLM"/>
    </source>
</evidence>
<proteinExistence type="predicted"/>
<dbReference type="PANTHER" id="PTHR43434">
    <property type="entry name" value="PHOSPHOGLYCOLATE PHOSPHATASE"/>
    <property type="match status" value="1"/>
</dbReference>
<dbReference type="SFLD" id="SFLDS00003">
    <property type="entry name" value="Haloacid_Dehalogenase"/>
    <property type="match status" value="1"/>
</dbReference>
<name>A0A1F5PYE5_9BACT</name>